<organism evidence="1 2">
    <name type="scientific">Phytophthora infestans (strain T30-4)</name>
    <name type="common">Potato late blight agent</name>
    <dbReference type="NCBI Taxonomy" id="403677"/>
    <lineage>
        <taxon>Eukaryota</taxon>
        <taxon>Sar</taxon>
        <taxon>Stramenopiles</taxon>
        <taxon>Oomycota</taxon>
        <taxon>Peronosporomycetes</taxon>
        <taxon>Peronosporales</taxon>
        <taxon>Peronosporaceae</taxon>
        <taxon>Phytophthora</taxon>
    </lineage>
</organism>
<sequence>MADYKLFWIYILAQASYSPQYVKVHGAEAFLYPDAARSVSYSAGNISSNGDGYSNNAAFGSAFTPSSPLGRAAIANDGLVKSTWPMSGGTAASTTIANQTAHSAFVAGSGLVGSIVRTWNYILKIKLTDLHPIFKDLDLMASPQICLRFRGMVLASTTLASGNTCPGAIQ</sequence>
<dbReference type="AlphaFoldDB" id="D0NV11"/>
<protein>
    <submittedName>
        <fullName evidence="1">Uncharacterized protein</fullName>
    </submittedName>
</protein>
<dbReference type="VEuPathDB" id="FungiDB:PITG_17100"/>
<gene>
    <name evidence="1" type="ORF">PITG_17100</name>
</gene>
<proteinExistence type="predicted"/>
<dbReference type="KEGG" id="pif:PITG_17100"/>
<dbReference type="GeneID" id="9466587"/>
<dbReference type="eggNOG" id="ENOG502RFN5">
    <property type="taxonomic scope" value="Eukaryota"/>
</dbReference>
<dbReference type="RefSeq" id="XP_002897002.1">
    <property type="nucleotide sequence ID" value="XM_002896956.1"/>
</dbReference>
<dbReference type="EMBL" id="DS028167">
    <property type="protein sequence ID" value="EEY66483.1"/>
    <property type="molecule type" value="Genomic_DNA"/>
</dbReference>
<dbReference type="InParanoid" id="D0NV11"/>
<dbReference type="OrthoDB" id="124726at2759"/>
<name>D0NV11_PHYIT</name>
<accession>D0NV11</accession>
<reference evidence="2" key="1">
    <citation type="journal article" date="2009" name="Nature">
        <title>Genome sequence and analysis of the Irish potato famine pathogen Phytophthora infestans.</title>
        <authorList>
            <consortium name="The Broad Institute Genome Sequencing Platform"/>
            <person name="Haas B.J."/>
            <person name="Kamoun S."/>
            <person name="Zody M.C."/>
            <person name="Jiang R.H."/>
            <person name="Handsaker R.E."/>
            <person name="Cano L.M."/>
            <person name="Grabherr M."/>
            <person name="Kodira C.D."/>
            <person name="Raffaele S."/>
            <person name="Torto-Alalibo T."/>
            <person name="Bozkurt T.O."/>
            <person name="Ah-Fong A.M."/>
            <person name="Alvarado L."/>
            <person name="Anderson V.L."/>
            <person name="Armstrong M.R."/>
            <person name="Avrova A."/>
            <person name="Baxter L."/>
            <person name="Beynon J."/>
            <person name="Boevink P.C."/>
            <person name="Bollmann S.R."/>
            <person name="Bos J.I."/>
            <person name="Bulone V."/>
            <person name="Cai G."/>
            <person name="Cakir C."/>
            <person name="Carrington J.C."/>
            <person name="Chawner M."/>
            <person name="Conti L."/>
            <person name="Costanzo S."/>
            <person name="Ewan R."/>
            <person name="Fahlgren N."/>
            <person name="Fischbach M.A."/>
            <person name="Fugelstad J."/>
            <person name="Gilroy E.M."/>
            <person name="Gnerre S."/>
            <person name="Green P.J."/>
            <person name="Grenville-Briggs L.J."/>
            <person name="Griffith J."/>
            <person name="Grunwald N.J."/>
            <person name="Horn K."/>
            <person name="Horner N.R."/>
            <person name="Hu C.H."/>
            <person name="Huitema E."/>
            <person name="Jeong D.H."/>
            <person name="Jones A.M."/>
            <person name="Jones J.D."/>
            <person name="Jones R.W."/>
            <person name="Karlsson E.K."/>
            <person name="Kunjeti S.G."/>
            <person name="Lamour K."/>
            <person name="Liu Z."/>
            <person name="Ma L."/>
            <person name="Maclean D."/>
            <person name="Chibucos M.C."/>
            <person name="McDonald H."/>
            <person name="McWalters J."/>
            <person name="Meijer H.J."/>
            <person name="Morgan W."/>
            <person name="Morris P.F."/>
            <person name="Munro C.A."/>
            <person name="O'Neill K."/>
            <person name="Ospina-Giraldo M."/>
            <person name="Pinzon A."/>
            <person name="Pritchard L."/>
            <person name="Ramsahoye B."/>
            <person name="Ren Q."/>
            <person name="Restrepo S."/>
            <person name="Roy S."/>
            <person name="Sadanandom A."/>
            <person name="Savidor A."/>
            <person name="Schornack S."/>
            <person name="Schwartz D.C."/>
            <person name="Schumann U.D."/>
            <person name="Schwessinger B."/>
            <person name="Seyer L."/>
            <person name="Sharpe T."/>
            <person name="Silvar C."/>
            <person name="Song J."/>
            <person name="Studholme D.J."/>
            <person name="Sykes S."/>
            <person name="Thines M."/>
            <person name="van de Vondervoort P.J."/>
            <person name="Phuntumart V."/>
            <person name="Wawra S."/>
            <person name="Weide R."/>
            <person name="Win J."/>
            <person name="Young C."/>
            <person name="Zhou S."/>
            <person name="Fry W."/>
            <person name="Meyers B.C."/>
            <person name="van West P."/>
            <person name="Ristaino J."/>
            <person name="Govers F."/>
            <person name="Birch P.R."/>
            <person name="Whisson S.C."/>
            <person name="Judelson H.S."/>
            <person name="Nusbaum C."/>
        </authorList>
    </citation>
    <scope>NUCLEOTIDE SEQUENCE [LARGE SCALE GENOMIC DNA]</scope>
    <source>
        <strain evidence="2">T30-4</strain>
    </source>
</reference>
<dbReference type="Proteomes" id="UP000006643">
    <property type="component" value="Unassembled WGS sequence"/>
</dbReference>
<evidence type="ECO:0000313" key="2">
    <source>
        <dbReference type="Proteomes" id="UP000006643"/>
    </source>
</evidence>
<dbReference type="HOGENOM" id="CLU_1573708_0_0_1"/>
<evidence type="ECO:0000313" key="1">
    <source>
        <dbReference type="EMBL" id="EEY66483.1"/>
    </source>
</evidence>
<keyword evidence="2" id="KW-1185">Reference proteome</keyword>